<dbReference type="PANTHER" id="PTHR43756">
    <property type="entry name" value="CHOLINE MONOOXYGENASE, CHLOROPLASTIC"/>
    <property type="match status" value="1"/>
</dbReference>
<dbReference type="InterPro" id="IPR017941">
    <property type="entry name" value="Rieske_2Fe-2S"/>
</dbReference>
<keyword evidence="5" id="KW-0408">Iron</keyword>
<dbReference type="RefSeq" id="WP_255855291.1">
    <property type="nucleotide sequence ID" value="NZ_CP073347.1"/>
</dbReference>
<proteinExistence type="predicted"/>
<dbReference type="InterPro" id="IPR015879">
    <property type="entry name" value="Ring_hydroxy_dOase_asu_C_dom"/>
</dbReference>
<accession>A0ABY5HL56</accession>
<evidence type="ECO:0000256" key="4">
    <source>
        <dbReference type="ARBA" id="ARBA00023002"/>
    </source>
</evidence>
<dbReference type="CDD" id="cd03469">
    <property type="entry name" value="Rieske_RO_Alpha_N"/>
    <property type="match status" value="1"/>
</dbReference>
<dbReference type="SUPFAM" id="SSF55961">
    <property type="entry name" value="Bet v1-like"/>
    <property type="match status" value="1"/>
</dbReference>
<dbReference type="CDD" id="cd08886">
    <property type="entry name" value="RHO_alpha_C_2"/>
    <property type="match status" value="1"/>
</dbReference>
<reference evidence="9" key="1">
    <citation type="submission" date="2021-04" db="EMBL/GenBank/DDBJ databases">
        <title>Oceanospirillales bacteria with DddD are important DMSP degraders in coastal seawater.</title>
        <authorList>
            <person name="Liu J."/>
        </authorList>
    </citation>
    <scope>NUCLEOTIDE SEQUENCE</scope>
    <source>
        <strain evidence="9">D13-1</strain>
    </source>
</reference>
<dbReference type="EMBL" id="CP073347">
    <property type="protein sequence ID" value="UTW13126.1"/>
    <property type="molecule type" value="Genomic_DNA"/>
</dbReference>
<evidence type="ECO:0000313" key="9">
    <source>
        <dbReference type="EMBL" id="UTW13126.1"/>
    </source>
</evidence>
<keyword evidence="10" id="KW-1185">Reference proteome</keyword>
<dbReference type="PROSITE" id="PS51296">
    <property type="entry name" value="RIESKE"/>
    <property type="match status" value="1"/>
</dbReference>
<keyword evidence="2" id="KW-0001">2Fe-2S</keyword>
<protein>
    <submittedName>
        <fullName evidence="9">Ring-hydroxylating oxygenase subunit alpha</fullName>
    </submittedName>
</protein>
<keyword evidence="4" id="KW-0560">Oxidoreductase</keyword>
<dbReference type="Pfam" id="PF00355">
    <property type="entry name" value="Rieske"/>
    <property type="match status" value="1"/>
</dbReference>
<dbReference type="InterPro" id="IPR001663">
    <property type="entry name" value="Rng_hydr_dOase-A"/>
</dbReference>
<dbReference type="PROSITE" id="PS00570">
    <property type="entry name" value="RING_HYDROXYL_ALPHA"/>
    <property type="match status" value="1"/>
</dbReference>
<name>A0ABY5HL56_9GAMM</name>
<keyword evidence="6" id="KW-0411">Iron-sulfur</keyword>
<dbReference type="PANTHER" id="PTHR43756:SF5">
    <property type="entry name" value="CHOLINE MONOOXYGENASE, CHLOROPLASTIC"/>
    <property type="match status" value="1"/>
</dbReference>
<gene>
    <name evidence="9" type="ORF">KDW95_05545</name>
</gene>
<dbReference type="Gene3D" id="2.102.10.10">
    <property type="entry name" value="Rieske [2Fe-2S] iron-sulphur domain"/>
    <property type="match status" value="1"/>
</dbReference>
<dbReference type="Gene3D" id="3.90.380.10">
    <property type="entry name" value="Naphthalene 1,2-dioxygenase Alpha Subunit, Chain A, domain 1"/>
    <property type="match status" value="2"/>
</dbReference>
<evidence type="ECO:0000256" key="6">
    <source>
        <dbReference type="ARBA" id="ARBA00023014"/>
    </source>
</evidence>
<evidence type="ECO:0000256" key="3">
    <source>
        <dbReference type="ARBA" id="ARBA00022723"/>
    </source>
</evidence>
<evidence type="ECO:0000256" key="7">
    <source>
        <dbReference type="ARBA" id="ARBA00023027"/>
    </source>
</evidence>
<dbReference type="Pfam" id="PF00848">
    <property type="entry name" value="Ring_hydroxyl_A"/>
    <property type="match status" value="1"/>
</dbReference>
<dbReference type="InterPro" id="IPR015881">
    <property type="entry name" value="ARHD_Rieske_2Fe_2S"/>
</dbReference>
<dbReference type="PRINTS" id="PR00090">
    <property type="entry name" value="RNGDIOXGNASE"/>
</dbReference>
<sequence>MGVFLSDKEFQVVKGKYDESEPGASFTLNAQCYTDQKYLDVERESVFKRTWQWVCHVEKVRELGAYYVADVQGQSIAIVRDRSGDLRAFYNVCKHRAHHLLEGEGKARVMTCPYHAWSYNLDGNLRNAPHTEGLVAFDKGDICLDQVQVEEFCGFIYISLDPAAKPLSELTGNLAQEIMQYAPDVNELTFSRRLSFDIKANWKNVVDNFLECYHCPHAHKDFCTLLQFETYKVTTHGIYSSHMAKGAKGENSAYSVEGGSCDDHAVWWLWPNTCLMRYPGRNNFLVLNVIPVGPDRTIETYDFYFETAEPTEQEEQAIKYIRDVLQQEDIDLVESVQRGMNSPAFESGRIVNDPSGSGLSEHALHHFHGLLLDAYKQALK</sequence>
<dbReference type="SUPFAM" id="SSF50022">
    <property type="entry name" value="ISP domain"/>
    <property type="match status" value="1"/>
</dbReference>
<evidence type="ECO:0000256" key="1">
    <source>
        <dbReference type="ARBA" id="ARBA00001962"/>
    </source>
</evidence>
<keyword evidence="7" id="KW-0520">NAD</keyword>
<dbReference type="InterPro" id="IPR036922">
    <property type="entry name" value="Rieske_2Fe-2S_sf"/>
</dbReference>
<organism evidence="9 10">
    <name type="scientific">Marinobacterium rhizophilum</name>
    <dbReference type="NCBI Taxonomy" id="420402"/>
    <lineage>
        <taxon>Bacteria</taxon>
        <taxon>Pseudomonadati</taxon>
        <taxon>Pseudomonadota</taxon>
        <taxon>Gammaproteobacteria</taxon>
        <taxon>Oceanospirillales</taxon>
        <taxon>Oceanospirillaceae</taxon>
        <taxon>Marinobacterium</taxon>
    </lineage>
</organism>
<feature type="domain" description="Rieske" evidence="8">
    <location>
        <begin position="51"/>
        <end position="158"/>
    </location>
</feature>
<evidence type="ECO:0000313" key="10">
    <source>
        <dbReference type="Proteomes" id="UP001058461"/>
    </source>
</evidence>
<keyword evidence="3" id="KW-0479">Metal-binding</keyword>
<comment type="cofactor">
    <cofactor evidence="1">
        <name>Fe cation</name>
        <dbReference type="ChEBI" id="CHEBI:24875"/>
    </cofactor>
</comment>
<evidence type="ECO:0000256" key="2">
    <source>
        <dbReference type="ARBA" id="ARBA00022714"/>
    </source>
</evidence>
<evidence type="ECO:0000259" key="8">
    <source>
        <dbReference type="PROSITE" id="PS51296"/>
    </source>
</evidence>
<dbReference type="Proteomes" id="UP001058461">
    <property type="component" value="Chromosome"/>
</dbReference>
<evidence type="ECO:0000256" key="5">
    <source>
        <dbReference type="ARBA" id="ARBA00023004"/>
    </source>
</evidence>